<evidence type="ECO:0000313" key="1">
    <source>
        <dbReference type="EMBL" id="KAK7683617.1"/>
    </source>
</evidence>
<dbReference type="AlphaFoldDB" id="A0AAW0FU23"/>
<reference evidence="1 2" key="1">
    <citation type="submission" date="2022-09" db="EMBL/GenBank/DDBJ databases">
        <authorList>
            <person name="Palmer J.M."/>
        </authorList>
    </citation>
    <scope>NUCLEOTIDE SEQUENCE [LARGE SCALE GENOMIC DNA]</scope>
    <source>
        <strain evidence="1 2">DSM 7382</strain>
    </source>
</reference>
<dbReference type="Proteomes" id="UP001385951">
    <property type="component" value="Unassembled WGS sequence"/>
</dbReference>
<accession>A0AAW0FU23</accession>
<name>A0AAW0FU23_9APHY</name>
<comment type="caution">
    <text evidence="1">The sequence shown here is derived from an EMBL/GenBank/DDBJ whole genome shotgun (WGS) entry which is preliminary data.</text>
</comment>
<organism evidence="1 2">
    <name type="scientific">Cerrena zonata</name>
    <dbReference type="NCBI Taxonomy" id="2478898"/>
    <lineage>
        <taxon>Eukaryota</taxon>
        <taxon>Fungi</taxon>
        <taxon>Dikarya</taxon>
        <taxon>Basidiomycota</taxon>
        <taxon>Agaricomycotina</taxon>
        <taxon>Agaricomycetes</taxon>
        <taxon>Polyporales</taxon>
        <taxon>Cerrenaceae</taxon>
        <taxon>Cerrena</taxon>
    </lineage>
</organism>
<evidence type="ECO:0000313" key="2">
    <source>
        <dbReference type="Proteomes" id="UP001385951"/>
    </source>
</evidence>
<gene>
    <name evidence="1" type="ORF">QCA50_013455</name>
</gene>
<sequence length="163" mass="18170">MRVGSRASTSGPSRGGSWMVGVRKERENTNLMDHLHFQDTILSSSIPTHFCFLIPNGPLLPELPDYNTRPLPKTPTWGWPSNSKHTPQMIVPTSDTCCITDRVPLTYIDIREEHEIAFSQSIKLFVTLLRSAVRLSYSVPATSSLRHSLSLPLLLISTVSPCL</sequence>
<proteinExistence type="predicted"/>
<protein>
    <submittedName>
        <fullName evidence="1">Uncharacterized protein</fullName>
    </submittedName>
</protein>
<keyword evidence="2" id="KW-1185">Reference proteome</keyword>
<dbReference type="EMBL" id="JASBNA010000030">
    <property type="protein sequence ID" value="KAK7683617.1"/>
    <property type="molecule type" value="Genomic_DNA"/>
</dbReference>